<keyword evidence="6" id="KW-0472">Membrane</keyword>
<name>A0A381WVR2_9ZZZZ</name>
<evidence type="ECO:0000256" key="7">
    <source>
        <dbReference type="ARBA" id="ARBA00023180"/>
    </source>
</evidence>
<dbReference type="PANTHER" id="PTHR12137">
    <property type="entry name" value="CARBOHYDRATE SULFOTRANSFERASE"/>
    <property type="match status" value="1"/>
</dbReference>
<evidence type="ECO:0008006" key="9">
    <source>
        <dbReference type="Google" id="ProtNLM"/>
    </source>
</evidence>
<keyword evidence="3" id="KW-0812">Transmembrane</keyword>
<keyword evidence="4" id="KW-1133">Transmembrane helix</keyword>
<dbReference type="InterPro" id="IPR005331">
    <property type="entry name" value="Sulfotransferase"/>
</dbReference>
<keyword evidence="7" id="KW-0325">Glycoprotein</keyword>
<proteinExistence type="predicted"/>
<evidence type="ECO:0000256" key="2">
    <source>
        <dbReference type="ARBA" id="ARBA00022679"/>
    </source>
</evidence>
<protein>
    <recommendedName>
        <fullName evidence="9">Sulfotransferase family protein</fullName>
    </recommendedName>
</protein>
<keyword evidence="2" id="KW-0808">Transferase</keyword>
<gene>
    <name evidence="8" type="ORF">METZ01_LOCUS108897</name>
</gene>
<comment type="subcellular location">
    <subcellularLocation>
        <location evidence="1">Golgi apparatus membrane</location>
        <topology evidence="1">Single-pass type II membrane protein</topology>
    </subcellularLocation>
</comment>
<dbReference type="GO" id="GO:0016051">
    <property type="term" value="P:carbohydrate biosynthetic process"/>
    <property type="evidence" value="ECO:0007669"/>
    <property type="project" value="InterPro"/>
</dbReference>
<dbReference type="InterPro" id="IPR018011">
    <property type="entry name" value="Carb_sulfotrans_8-10"/>
</dbReference>
<evidence type="ECO:0000256" key="3">
    <source>
        <dbReference type="ARBA" id="ARBA00022692"/>
    </source>
</evidence>
<reference evidence="8" key="1">
    <citation type="submission" date="2018-05" db="EMBL/GenBank/DDBJ databases">
        <authorList>
            <person name="Lanie J.A."/>
            <person name="Ng W.-L."/>
            <person name="Kazmierczak K.M."/>
            <person name="Andrzejewski T.M."/>
            <person name="Davidsen T.M."/>
            <person name="Wayne K.J."/>
            <person name="Tettelin H."/>
            <person name="Glass J.I."/>
            <person name="Rusch D."/>
            <person name="Podicherti R."/>
            <person name="Tsui H.-C.T."/>
            <person name="Winkler M.E."/>
        </authorList>
    </citation>
    <scope>NUCLEOTIDE SEQUENCE</scope>
</reference>
<evidence type="ECO:0000313" key="8">
    <source>
        <dbReference type="EMBL" id="SVA56043.1"/>
    </source>
</evidence>
<dbReference type="GO" id="GO:0008146">
    <property type="term" value="F:sulfotransferase activity"/>
    <property type="evidence" value="ECO:0007669"/>
    <property type="project" value="InterPro"/>
</dbReference>
<keyword evidence="5" id="KW-0333">Golgi apparatus</keyword>
<dbReference type="EMBL" id="UINC01012891">
    <property type="protein sequence ID" value="SVA56043.1"/>
    <property type="molecule type" value="Genomic_DNA"/>
</dbReference>
<dbReference type="PANTHER" id="PTHR12137:SF54">
    <property type="entry name" value="CARBOHYDRATE SULFOTRANSFERASE"/>
    <property type="match status" value="1"/>
</dbReference>
<sequence>MKPILRNLYQFIRDAAHVLLHGNLDSSDYIILDDKKVIFASVAKSACTSIKTSITEEPPKSPTIHKHIREFSHKRIPRGKHSYFAFTYVRNPYERLASCYRSKFNLEDKSKFLYSHYLFGYMDNNDTFEEFVRKVSKIPDFMCDRHFKSQHSIIFSSGAKVDYVGKVEDLPSDFEEIRQRYGFSELKVLNKSQGKSSEMLLTDEIRELIYNRFKKDFETFGYEKE</sequence>
<evidence type="ECO:0000256" key="4">
    <source>
        <dbReference type="ARBA" id="ARBA00022989"/>
    </source>
</evidence>
<dbReference type="Pfam" id="PF03567">
    <property type="entry name" value="Sulfotransfer_2"/>
    <property type="match status" value="1"/>
</dbReference>
<dbReference type="GO" id="GO:0000139">
    <property type="term" value="C:Golgi membrane"/>
    <property type="evidence" value="ECO:0007669"/>
    <property type="project" value="UniProtKB-SubCell"/>
</dbReference>
<organism evidence="8">
    <name type="scientific">marine metagenome</name>
    <dbReference type="NCBI Taxonomy" id="408172"/>
    <lineage>
        <taxon>unclassified sequences</taxon>
        <taxon>metagenomes</taxon>
        <taxon>ecological metagenomes</taxon>
    </lineage>
</organism>
<evidence type="ECO:0000256" key="5">
    <source>
        <dbReference type="ARBA" id="ARBA00023034"/>
    </source>
</evidence>
<evidence type="ECO:0000256" key="6">
    <source>
        <dbReference type="ARBA" id="ARBA00023136"/>
    </source>
</evidence>
<dbReference type="AlphaFoldDB" id="A0A381WVR2"/>
<evidence type="ECO:0000256" key="1">
    <source>
        <dbReference type="ARBA" id="ARBA00004323"/>
    </source>
</evidence>
<accession>A0A381WVR2</accession>